<keyword evidence="6" id="KW-0175">Coiled coil</keyword>
<gene>
    <name evidence="5" type="primary">frr</name>
    <name evidence="8" type="ORF">NPRO_21360</name>
</gene>
<dbReference type="KEGG" id="npy:NPRO_21360"/>
<dbReference type="InterPro" id="IPR002661">
    <property type="entry name" value="Ribosome_recyc_fac"/>
</dbReference>
<evidence type="ECO:0000256" key="1">
    <source>
        <dbReference type="ARBA" id="ARBA00004496"/>
    </source>
</evidence>
<evidence type="ECO:0000256" key="5">
    <source>
        <dbReference type="HAMAP-Rule" id="MF_00040"/>
    </source>
</evidence>
<dbReference type="SUPFAM" id="SSF55194">
    <property type="entry name" value="Ribosome recycling factor, RRF"/>
    <property type="match status" value="1"/>
</dbReference>
<accession>A0A809SAT8</accession>
<comment type="function">
    <text evidence="5">Responsible for the release of ribosomes from messenger RNA at the termination of protein biosynthesis. May increase the efficiency of translation by recycling ribosomes from one round of translation to another.</text>
</comment>
<evidence type="ECO:0000259" key="7">
    <source>
        <dbReference type="Pfam" id="PF01765"/>
    </source>
</evidence>
<dbReference type="CDD" id="cd00520">
    <property type="entry name" value="RRF"/>
    <property type="match status" value="1"/>
</dbReference>
<dbReference type="GO" id="GO:0005737">
    <property type="term" value="C:cytoplasm"/>
    <property type="evidence" value="ECO:0007669"/>
    <property type="project" value="UniProtKB-SubCell"/>
</dbReference>
<dbReference type="InterPro" id="IPR023584">
    <property type="entry name" value="Ribosome_recyc_fac_dom"/>
</dbReference>
<dbReference type="EMBL" id="AP021858">
    <property type="protein sequence ID" value="BBO24541.1"/>
    <property type="molecule type" value="Genomic_DNA"/>
</dbReference>
<evidence type="ECO:0000313" key="8">
    <source>
        <dbReference type="EMBL" id="BBO24541.1"/>
    </source>
</evidence>
<comment type="subcellular location">
    <subcellularLocation>
        <location evidence="1 5">Cytoplasm</location>
    </subcellularLocation>
</comment>
<evidence type="ECO:0000256" key="6">
    <source>
        <dbReference type="SAM" id="Coils"/>
    </source>
</evidence>
<protein>
    <recommendedName>
        <fullName evidence="5">Ribosome-recycling factor</fullName>
        <shortName evidence="5">RRF</shortName>
    </recommendedName>
    <alternativeName>
        <fullName evidence="5">Ribosome-releasing factor</fullName>
    </alternativeName>
</protein>
<dbReference type="FunFam" id="1.10.132.20:FF:000001">
    <property type="entry name" value="Ribosome-recycling factor"/>
    <property type="match status" value="1"/>
</dbReference>
<evidence type="ECO:0000256" key="3">
    <source>
        <dbReference type="ARBA" id="ARBA00022490"/>
    </source>
</evidence>
<dbReference type="Gene3D" id="1.10.132.20">
    <property type="entry name" value="Ribosome-recycling factor"/>
    <property type="match status" value="1"/>
</dbReference>
<comment type="similarity">
    <text evidence="2 5">Belongs to the RRF family.</text>
</comment>
<dbReference type="NCBIfam" id="TIGR00496">
    <property type="entry name" value="frr"/>
    <property type="match status" value="1"/>
</dbReference>
<dbReference type="Pfam" id="PF01765">
    <property type="entry name" value="RRF"/>
    <property type="match status" value="1"/>
</dbReference>
<dbReference type="GO" id="GO:0006415">
    <property type="term" value="P:translational termination"/>
    <property type="evidence" value="ECO:0007669"/>
    <property type="project" value="UniProtKB-UniRule"/>
</dbReference>
<organism evidence="8 9">
    <name type="scientific">Candidatus Nitrosymbiomonas proteolyticus</name>
    <dbReference type="NCBI Taxonomy" id="2608984"/>
    <lineage>
        <taxon>Bacteria</taxon>
        <taxon>Bacillati</taxon>
        <taxon>Armatimonadota</taxon>
        <taxon>Armatimonadota incertae sedis</taxon>
        <taxon>Candidatus Nitrosymbiomonas</taxon>
    </lineage>
</organism>
<dbReference type="PANTHER" id="PTHR20982:SF3">
    <property type="entry name" value="MITOCHONDRIAL RIBOSOME RECYCLING FACTOR PSEUDO 1"/>
    <property type="match status" value="1"/>
</dbReference>
<proteinExistence type="inferred from homology"/>
<dbReference type="AlphaFoldDB" id="A0A809SAT8"/>
<dbReference type="Gene3D" id="3.30.1360.40">
    <property type="match status" value="1"/>
</dbReference>
<dbReference type="HAMAP" id="MF_00040">
    <property type="entry name" value="RRF"/>
    <property type="match status" value="1"/>
</dbReference>
<feature type="domain" description="Ribosome recycling factor" evidence="7">
    <location>
        <begin position="21"/>
        <end position="184"/>
    </location>
</feature>
<dbReference type="FunFam" id="3.30.1360.40:FF:000001">
    <property type="entry name" value="Ribosome-recycling factor"/>
    <property type="match status" value="1"/>
</dbReference>
<keyword evidence="3 5" id="KW-0963">Cytoplasm</keyword>
<sequence>MSVNEILKDADHRMDQSIESMKHDFQSIRTGRANPLVLERVKVDYYGVECPINQVANVTVPEPRQLMVTPFERNMLGPIEKAIQKSDLGINPLNDGQCLRLNFPQMTEDRRKEMVRQVNARAEQACVAIRNVRRDAIEHLKALEKSKELSEDELKRHEHKVQEMTDKHIANVHELQKRKDEELMEV</sequence>
<dbReference type="Proteomes" id="UP000662873">
    <property type="component" value="Chromosome"/>
</dbReference>
<dbReference type="InterPro" id="IPR036191">
    <property type="entry name" value="RRF_sf"/>
</dbReference>
<evidence type="ECO:0000256" key="4">
    <source>
        <dbReference type="ARBA" id="ARBA00022917"/>
    </source>
</evidence>
<evidence type="ECO:0000256" key="2">
    <source>
        <dbReference type="ARBA" id="ARBA00005912"/>
    </source>
</evidence>
<name>A0A809SAT8_9BACT</name>
<keyword evidence="4 5" id="KW-0648">Protein biosynthesis</keyword>
<reference evidence="8" key="1">
    <citation type="journal article" name="DNA Res.">
        <title>The physiological potential of anammox bacteria as revealed by their core genome structure.</title>
        <authorList>
            <person name="Okubo T."/>
            <person name="Toyoda A."/>
            <person name="Fukuhara K."/>
            <person name="Uchiyama I."/>
            <person name="Harigaya Y."/>
            <person name="Kuroiwa M."/>
            <person name="Suzuki T."/>
            <person name="Murakami Y."/>
            <person name="Suwa Y."/>
            <person name="Takami H."/>
        </authorList>
    </citation>
    <scope>NUCLEOTIDE SEQUENCE</scope>
    <source>
        <strain evidence="8">317325-2</strain>
    </source>
</reference>
<dbReference type="GO" id="GO:0043023">
    <property type="term" value="F:ribosomal large subunit binding"/>
    <property type="evidence" value="ECO:0007669"/>
    <property type="project" value="TreeGrafter"/>
</dbReference>
<feature type="coiled-coil region" evidence="6">
    <location>
        <begin position="133"/>
        <end position="167"/>
    </location>
</feature>
<dbReference type="PANTHER" id="PTHR20982">
    <property type="entry name" value="RIBOSOME RECYCLING FACTOR"/>
    <property type="match status" value="1"/>
</dbReference>
<evidence type="ECO:0000313" key="9">
    <source>
        <dbReference type="Proteomes" id="UP000662873"/>
    </source>
</evidence>